<dbReference type="OMA" id="KILWEVT"/>
<dbReference type="GO" id="GO:0000815">
    <property type="term" value="C:ESCRT III complex"/>
    <property type="evidence" value="ECO:0000318"/>
    <property type="project" value="GO_Central"/>
</dbReference>
<dbReference type="HOGENOM" id="CLU_069208_0_1_1"/>
<evidence type="ECO:0000313" key="2">
    <source>
        <dbReference type="EMBL" id="EGF80039.1"/>
    </source>
</evidence>
<sequence>MFLGKRLTPEDLVKKWRQSIRAQQRDLDKSLRGIETEEVKAKRLLKDAAKRNDAVSCKTLAKEIVRSRKAKDRMHTSKAQLNSLIMSMQQQLALVKVTGALQKSGEVMKIVNSLVKLPQISASMQEMSMEMMKAGIIEEMVSDTLEMDDEGIEEEADEEVDKVITEITSGLLGQAGAVGEDLPKAKLKQKQTAEVESDMESRLSALKGA</sequence>
<organism evidence="2 3">
    <name type="scientific">Batrachochytrium dendrobatidis (strain JAM81 / FGSC 10211)</name>
    <name type="common">Frog chytrid fungus</name>
    <dbReference type="NCBI Taxonomy" id="684364"/>
    <lineage>
        <taxon>Eukaryota</taxon>
        <taxon>Fungi</taxon>
        <taxon>Fungi incertae sedis</taxon>
        <taxon>Chytridiomycota</taxon>
        <taxon>Chytridiomycota incertae sedis</taxon>
        <taxon>Chytridiomycetes</taxon>
        <taxon>Rhizophydiales</taxon>
        <taxon>Rhizophydiales incertae sedis</taxon>
        <taxon>Batrachochytrium</taxon>
    </lineage>
</organism>
<protein>
    <recommendedName>
        <fullName evidence="4">Charged multivesicular body protein 3</fullName>
    </recommendedName>
</protein>
<dbReference type="OrthoDB" id="2329734at2759"/>
<accession>F4P579</accession>
<dbReference type="GO" id="GO:0032509">
    <property type="term" value="P:endosome transport via multivesicular body sorting pathway"/>
    <property type="evidence" value="ECO:0000318"/>
    <property type="project" value="GO_Central"/>
</dbReference>
<dbReference type="Pfam" id="PF03357">
    <property type="entry name" value="Snf7"/>
    <property type="match status" value="1"/>
</dbReference>
<dbReference type="GO" id="GO:0015031">
    <property type="term" value="P:protein transport"/>
    <property type="evidence" value="ECO:0000318"/>
    <property type="project" value="GO_Central"/>
</dbReference>
<dbReference type="InParanoid" id="F4P579"/>
<dbReference type="EMBL" id="GL882885">
    <property type="protein sequence ID" value="EGF80039.1"/>
    <property type="molecule type" value="Genomic_DNA"/>
</dbReference>
<gene>
    <name evidence="2" type="ORF">BATDEDRAFT_25657</name>
</gene>
<keyword evidence="3" id="KW-1185">Reference proteome</keyword>
<dbReference type="FunCoup" id="F4P579">
    <property type="interactions" value="235"/>
</dbReference>
<name>F4P579_BATDJ</name>
<dbReference type="GeneID" id="18238837"/>
<dbReference type="Proteomes" id="UP000007241">
    <property type="component" value="Unassembled WGS sequence"/>
</dbReference>
<reference evidence="2 3" key="1">
    <citation type="submission" date="2009-12" db="EMBL/GenBank/DDBJ databases">
        <title>The draft genome of Batrachochytrium dendrobatidis.</title>
        <authorList>
            <consortium name="US DOE Joint Genome Institute (JGI-PGF)"/>
            <person name="Kuo A."/>
            <person name="Salamov A."/>
            <person name="Schmutz J."/>
            <person name="Lucas S."/>
            <person name="Pitluck S."/>
            <person name="Rosenblum E."/>
            <person name="Stajich J."/>
            <person name="Eisen M."/>
            <person name="Grigoriev I.V."/>
        </authorList>
    </citation>
    <scope>NUCLEOTIDE SEQUENCE [LARGE SCALE GENOMIC DNA]</scope>
    <source>
        <strain evidence="3">JAM81 / FGSC 10211</strain>
    </source>
</reference>
<feature type="region of interest" description="Disordered" evidence="1">
    <location>
        <begin position="186"/>
        <end position="209"/>
    </location>
</feature>
<dbReference type="GO" id="GO:0045324">
    <property type="term" value="P:late endosome to vacuole transport"/>
    <property type="evidence" value="ECO:0000318"/>
    <property type="project" value="GO_Central"/>
</dbReference>
<dbReference type="InterPro" id="IPR005024">
    <property type="entry name" value="Snf7_fam"/>
</dbReference>
<dbReference type="PANTHER" id="PTHR10476">
    <property type="entry name" value="CHARGED MULTIVESICULAR BODY PROTEIN"/>
    <property type="match status" value="1"/>
</dbReference>
<dbReference type="GO" id="GO:0005771">
    <property type="term" value="C:multivesicular body"/>
    <property type="evidence" value="ECO:0000318"/>
    <property type="project" value="GO_Central"/>
</dbReference>
<dbReference type="STRING" id="684364.F4P579"/>
<dbReference type="RefSeq" id="XP_006679500.1">
    <property type="nucleotide sequence ID" value="XM_006679437.1"/>
</dbReference>
<evidence type="ECO:0008006" key="4">
    <source>
        <dbReference type="Google" id="ProtNLM"/>
    </source>
</evidence>
<proteinExistence type="predicted"/>
<evidence type="ECO:0000256" key="1">
    <source>
        <dbReference type="SAM" id="MobiDB-lite"/>
    </source>
</evidence>
<dbReference type="AlphaFoldDB" id="F4P579"/>
<evidence type="ECO:0000313" key="3">
    <source>
        <dbReference type="Proteomes" id="UP000007241"/>
    </source>
</evidence>
<dbReference type="Gene3D" id="6.10.140.1230">
    <property type="match status" value="1"/>
</dbReference>